<dbReference type="EMBL" id="GBRH01170333">
    <property type="protein sequence ID" value="JAE27563.1"/>
    <property type="molecule type" value="Transcribed_RNA"/>
</dbReference>
<accession>A0A0A9H3X4</accession>
<proteinExistence type="predicted"/>
<sequence length="25" mass="2783">MAVQATNLSLSLSLSLSYRHFNQCV</sequence>
<reference evidence="1" key="1">
    <citation type="submission" date="2014-09" db="EMBL/GenBank/DDBJ databases">
        <authorList>
            <person name="Magalhaes I.L.F."/>
            <person name="Oliveira U."/>
            <person name="Santos F.R."/>
            <person name="Vidigal T.H.D.A."/>
            <person name="Brescovit A.D."/>
            <person name="Santos A.J."/>
        </authorList>
    </citation>
    <scope>NUCLEOTIDE SEQUENCE</scope>
    <source>
        <tissue evidence="1">Shoot tissue taken approximately 20 cm above the soil surface</tissue>
    </source>
</reference>
<name>A0A0A9H3X4_ARUDO</name>
<protein>
    <submittedName>
        <fullName evidence="1">Uncharacterized protein</fullName>
    </submittedName>
</protein>
<dbReference type="AlphaFoldDB" id="A0A0A9H3X4"/>
<organism evidence="1">
    <name type="scientific">Arundo donax</name>
    <name type="common">Giant reed</name>
    <name type="synonym">Donax arundinaceus</name>
    <dbReference type="NCBI Taxonomy" id="35708"/>
    <lineage>
        <taxon>Eukaryota</taxon>
        <taxon>Viridiplantae</taxon>
        <taxon>Streptophyta</taxon>
        <taxon>Embryophyta</taxon>
        <taxon>Tracheophyta</taxon>
        <taxon>Spermatophyta</taxon>
        <taxon>Magnoliopsida</taxon>
        <taxon>Liliopsida</taxon>
        <taxon>Poales</taxon>
        <taxon>Poaceae</taxon>
        <taxon>PACMAD clade</taxon>
        <taxon>Arundinoideae</taxon>
        <taxon>Arundineae</taxon>
        <taxon>Arundo</taxon>
    </lineage>
</organism>
<evidence type="ECO:0000313" key="1">
    <source>
        <dbReference type="EMBL" id="JAE27563.1"/>
    </source>
</evidence>
<reference evidence="1" key="2">
    <citation type="journal article" date="2015" name="Data Brief">
        <title>Shoot transcriptome of the giant reed, Arundo donax.</title>
        <authorList>
            <person name="Barrero R.A."/>
            <person name="Guerrero F.D."/>
            <person name="Moolhuijzen P."/>
            <person name="Goolsby J.A."/>
            <person name="Tidwell J."/>
            <person name="Bellgard S.E."/>
            <person name="Bellgard M.I."/>
        </authorList>
    </citation>
    <scope>NUCLEOTIDE SEQUENCE</scope>
    <source>
        <tissue evidence="1">Shoot tissue taken approximately 20 cm above the soil surface</tissue>
    </source>
</reference>